<organism evidence="1 2">
    <name type="scientific">Franconibacter pulveris</name>
    <dbReference type="NCBI Taxonomy" id="435910"/>
    <lineage>
        <taxon>Bacteria</taxon>
        <taxon>Pseudomonadati</taxon>
        <taxon>Pseudomonadota</taxon>
        <taxon>Gammaproteobacteria</taxon>
        <taxon>Enterobacterales</taxon>
        <taxon>Enterobacteriaceae</taxon>
        <taxon>Franconibacter</taxon>
    </lineage>
</organism>
<dbReference type="AlphaFoldDB" id="A0A0J8VMZ8"/>
<evidence type="ECO:0000313" key="1">
    <source>
        <dbReference type="EMBL" id="KMV33895.1"/>
    </source>
</evidence>
<gene>
    <name evidence="1" type="ORF">ACH50_14400</name>
</gene>
<sequence length="335" mass="36010">MSDFGLQVFSSSGKAINVGDAAPLQFVRRIDRSEVNLNSGASSTFDFRGVVPAGVQLVVWTDVCAAVLESATVIGYNVLPINIDVNDRVVTISLPGFGTGNWVWPASRQPTAFWVLAIYQQPVTNDGWGLYVAQGGAFPAVVNSAASLFLTQTYSGPFTGTLQLNCSGNAMVFCNCPAEGIGLYFDRNSRQLIGYSNWGVVGGFSVQLNVCVFDIKTPTIPDWGLMIYGADGGVSFTSAETPLVVRQWASLPMYYGNWSAFSAPGNMPMIQPASMGAKTTNKSDTWQVNLAMNNNSLGYGPGLRYLHVGTNMLPDVEAIPYRGKAVPVIWGSDYF</sequence>
<dbReference type="PATRIC" id="fig|1656095.3.peg.782"/>
<accession>A0A0J8VMZ8</accession>
<evidence type="ECO:0000313" key="2">
    <source>
        <dbReference type="Proteomes" id="UP000037315"/>
    </source>
</evidence>
<dbReference type="Pfam" id="PF20051">
    <property type="entry name" value="DUF6453"/>
    <property type="match status" value="1"/>
</dbReference>
<dbReference type="InterPro" id="IPR045604">
    <property type="entry name" value="DUF6453"/>
</dbReference>
<dbReference type="Proteomes" id="UP000037315">
    <property type="component" value="Unassembled WGS sequence"/>
</dbReference>
<protein>
    <submittedName>
        <fullName evidence="1">Uncharacterized protein</fullName>
    </submittedName>
</protein>
<dbReference type="RefSeq" id="WP_048888257.1">
    <property type="nucleotide sequence ID" value="NZ_LFEJ01000018.1"/>
</dbReference>
<keyword evidence="2" id="KW-1185">Reference proteome</keyword>
<dbReference type="EMBL" id="LFEJ01000018">
    <property type="protein sequence ID" value="KMV33895.1"/>
    <property type="molecule type" value="Genomic_DNA"/>
</dbReference>
<dbReference type="OrthoDB" id="6625687at2"/>
<proteinExistence type="predicted"/>
<comment type="caution">
    <text evidence="1">The sequence shown here is derived from an EMBL/GenBank/DDBJ whole genome shotgun (WGS) entry which is preliminary data.</text>
</comment>
<reference evidence="1 2" key="1">
    <citation type="submission" date="2015-06" db="EMBL/GenBank/DDBJ databases">
        <title>Genome sequencing of Cronobacter sp. strain DJ34 isolated from petroleum contaminated sludge of Duliajan Oil Fields, Assam, India.</title>
        <authorList>
            <person name="Pal S."/>
            <person name="Banerjee T.D."/>
            <person name="Roy A."/>
            <person name="Sar P."/>
            <person name="Kazy S.K."/>
        </authorList>
    </citation>
    <scope>NUCLEOTIDE SEQUENCE [LARGE SCALE GENOMIC DNA]</scope>
    <source>
        <strain evidence="1 2">DJ34</strain>
    </source>
</reference>
<name>A0A0J8VMZ8_9ENTR</name>